<keyword evidence="2" id="KW-1185">Reference proteome</keyword>
<accession>A0AC60P9Q3</accession>
<dbReference type="EMBL" id="JABSTQ010010969">
    <property type="protein sequence ID" value="KAG0416227.1"/>
    <property type="molecule type" value="Genomic_DNA"/>
</dbReference>
<proteinExistence type="predicted"/>
<sequence length="373" mass="40437">MNYNVPIQNAPCAGKVRKGPHLPDAGFRRAKTGEASEKSPTHVLSLSRLPGRVPFPKAGKPEAKPPRLSAVIRIRAGGRKKVPPGESEEESPPSQAALLRFTNRSELTAKEAECSDPRPLSQPSGKGDHRNPHKLLQDVNAQTLKLDSGQASLISSIEKIPRDRPILTDDAVPTVFPNLPAYLSKPLPKKRRTKTSSEGLPSKAPRADIEGSDSAQQLNDADLPCTSTSVLQGADLQGCALPNNYWGSHLVSGAPEIVVFSVCEMDGGTVGLERSVVFNTSNGICALVIVQGATLKTVQVENIQEAEDLLREVQEMKTCMGLGEVQDLDELLRAKCKHRTFGRKVFSLKCTGTVQSQNSRCVQCKYLRKLLLQ</sequence>
<evidence type="ECO:0000313" key="1">
    <source>
        <dbReference type="EMBL" id="KAG0416227.1"/>
    </source>
</evidence>
<reference evidence="1 2" key="1">
    <citation type="journal article" date="2020" name="Cell">
        <title>Large-Scale Comparative Analyses of Tick Genomes Elucidate Their Genetic Diversity and Vector Capacities.</title>
        <authorList>
            <consortium name="Tick Genome and Microbiome Consortium (TIGMIC)"/>
            <person name="Jia N."/>
            <person name="Wang J."/>
            <person name="Shi W."/>
            <person name="Du L."/>
            <person name="Sun Y."/>
            <person name="Zhan W."/>
            <person name="Jiang J.F."/>
            <person name="Wang Q."/>
            <person name="Zhang B."/>
            <person name="Ji P."/>
            <person name="Bell-Sakyi L."/>
            <person name="Cui X.M."/>
            <person name="Yuan T.T."/>
            <person name="Jiang B.G."/>
            <person name="Yang W.F."/>
            <person name="Lam T.T."/>
            <person name="Chang Q.C."/>
            <person name="Ding S.J."/>
            <person name="Wang X.J."/>
            <person name="Zhu J.G."/>
            <person name="Ruan X.D."/>
            <person name="Zhao L."/>
            <person name="Wei J.T."/>
            <person name="Ye R.Z."/>
            <person name="Que T.C."/>
            <person name="Du C.H."/>
            <person name="Zhou Y.H."/>
            <person name="Cheng J.X."/>
            <person name="Dai P.F."/>
            <person name="Guo W.B."/>
            <person name="Han X.H."/>
            <person name="Huang E.J."/>
            <person name="Li L.F."/>
            <person name="Wei W."/>
            <person name="Gao Y.C."/>
            <person name="Liu J.Z."/>
            <person name="Shao H.Z."/>
            <person name="Wang X."/>
            <person name="Wang C.C."/>
            <person name="Yang T.C."/>
            <person name="Huo Q.B."/>
            <person name="Li W."/>
            <person name="Chen H.Y."/>
            <person name="Chen S.E."/>
            <person name="Zhou L.G."/>
            <person name="Ni X.B."/>
            <person name="Tian J.H."/>
            <person name="Sheng Y."/>
            <person name="Liu T."/>
            <person name="Pan Y.S."/>
            <person name="Xia L.Y."/>
            <person name="Li J."/>
            <person name="Zhao F."/>
            <person name="Cao W.C."/>
        </authorList>
    </citation>
    <scope>NUCLEOTIDE SEQUENCE [LARGE SCALE GENOMIC DNA]</scope>
    <source>
        <strain evidence="1">Iper-2018</strain>
    </source>
</reference>
<name>A0AC60P9Q3_IXOPE</name>
<organism evidence="1 2">
    <name type="scientific">Ixodes persulcatus</name>
    <name type="common">Taiga tick</name>
    <dbReference type="NCBI Taxonomy" id="34615"/>
    <lineage>
        <taxon>Eukaryota</taxon>
        <taxon>Metazoa</taxon>
        <taxon>Ecdysozoa</taxon>
        <taxon>Arthropoda</taxon>
        <taxon>Chelicerata</taxon>
        <taxon>Arachnida</taxon>
        <taxon>Acari</taxon>
        <taxon>Parasitiformes</taxon>
        <taxon>Ixodida</taxon>
        <taxon>Ixodoidea</taxon>
        <taxon>Ixodidae</taxon>
        <taxon>Ixodinae</taxon>
        <taxon>Ixodes</taxon>
    </lineage>
</organism>
<comment type="caution">
    <text evidence="1">The sequence shown here is derived from an EMBL/GenBank/DDBJ whole genome shotgun (WGS) entry which is preliminary data.</text>
</comment>
<gene>
    <name evidence="1" type="ORF">HPB47_006588</name>
</gene>
<protein>
    <submittedName>
        <fullName evidence="1">Uncharacterized protein</fullName>
    </submittedName>
</protein>
<dbReference type="Proteomes" id="UP000805193">
    <property type="component" value="Unassembled WGS sequence"/>
</dbReference>
<evidence type="ECO:0000313" key="2">
    <source>
        <dbReference type="Proteomes" id="UP000805193"/>
    </source>
</evidence>